<dbReference type="PROSITE" id="PS51123">
    <property type="entry name" value="OMPA_2"/>
    <property type="match status" value="1"/>
</dbReference>
<evidence type="ECO:0000259" key="13">
    <source>
        <dbReference type="PROSITE" id="PS51123"/>
    </source>
</evidence>
<dbReference type="InterPro" id="IPR011250">
    <property type="entry name" value="OMP/PagP_B-barrel"/>
</dbReference>
<dbReference type="Gene3D" id="3.30.1330.60">
    <property type="entry name" value="OmpA-like domain"/>
    <property type="match status" value="1"/>
</dbReference>
<protein>
    <submittedName>
        <fullName evidence="14">OmpA family protein</fullName>
    </submittedName>
</protein>
<dbReference type="Proteomes" id="UP001217500">
    <property type="component" value="Chromosome"/>
</dbReference>
<dbReference type="InterPro" id="IPR006664">
    <property type="entry name" value="OMP_bac"/>
</dbReference>
<dbReference type="GO" id="GO:0006811">
    <property type="term" value="P:monoatomic ion transport"/>
    <property type="evidence" value="ECO:0007669"/>
    <property type="project" value="UniProtKB-KW"/>
</dbReference>
<evidence type="ECO:0000256" key="10">
    <source>
        <dbReference type="PROSITE-ProRule" id="PRU00473"/>
    </source>
</evidence>
<keyword evidence="3" id="KW-1134">Transmembrane beta strand</keyword>
<organism evidence="14 15">
    <name type="scientific">Gimibacter soli</name>
    <dbReference type="NCBI Taxonomy" id="3024400"/>
    <lineage>
        <taxon>Bacteria</taxon>
        <taxon>Pseudomonadati</taxon>
        <taxon>Pseudomonadota</taxon>
        <taxon>Alphaproteobacteria</taxon>
        <taxon>Kordiimonadales</taxon>
        <taxon>Temperatibacteraceae</taxon>
        <taxon>Gimibacter</taxon>
    </lineage>
</organism>
<evidence type="ECO:0000256" key="3">
    <source>
        <dbReference type="ARBA" id="ARBA00022452"/>
    </source>
</evidence>
<sequence>MRFAHFPTLLAGLSMAAIAATTAHADEGVYAGFELGGSFAGENEYQTPNSGMRISDEKNIGFVTGAFVGYDDGDKWRTEFSYSYRRNTLESFDILNPGAIPFGTNTRDGGYQRSHALMIGAKYNVATFGDWKTYIGAGLGLARLELDAYHIGKVNVIDESDWEVAGQLSAEMVKPISDDMEFSAGYRYFRSAKADFASVDGPASFGFSAHEAFARLTWKFGKKAAPKPEPMPEPAPMPEPKPEPAPAPAPEPAPLPGPFMVFFDWDQATIRGDAEPIIAAAAKAFLERGAVEIVSNGHADTSGALTYNDKLSLKRAEAVKNALVARGVPADKIDVKYFGERALLVQTADNVREPQNRRVEIVLGE</sequence>
<accession>A0AAF0BLG9</accession>
<dbReference type="InterPro" id="IPR027385">
    <property type="entry name" value="Beta-barrel_OMP"/>
</dbReference>
<evidence type="ECO:0000256" key="12">
    <source>
        <dbReference type="SAM" id="SignalP"/>
    </source>
</evidence>
<feature type="compositionally biased region" description="Pro residues" evidence="11">
    <location>
        <begin position="227"/>
        <end position="252"/>
    </location>
</feature>
<dbReference type="GO" id="GO:0009279">
    <property type="term" value="C:cell outer membrane"/>
    <property type="evidence" value="ECO:0007669"/>
    <property type="project" value="UniProtKB-SubCell"/>
</dbReference>
<dbReference type="CDD" id="cd07185">
    <property type="entry name" value="OmpA_C-like"/>
    <property type="match status" value="1"/>
</dbReference>
<dbReference type="PANTHER" id="PTHR30329:SF21">
    <property type="entry name" value="LIPOPROTEIN YIAD-RELATED"/>
    <property type="match status" value="1"/>
</dbReference>
<evidence type="ECO:0000256" key="4">
    <source>
        <dbReference type="ARBA" id="ARBA00022692"/>
    </source>
</evidence>
<evidence type="ECO:0000256" key="6">
    <source>
        <dbReference type="ARBA" id="ARBA00023065"/>
    </source>
</evidence>
<dbReference type="PRINTS" id="PR01021">
    <property type="entry name" value="OMPADOMAIN"/>
</dbReference>
<comment type="subcellular location">
    <subcellularLocation>
        <location evidence="1">Cell outer membrane</location>
        <topology evidence="1">Multi-pass membrane protein</topology>
    </subcellularLocation>
</comment>
<dbReference type="KEGG" id="gso:PH603_11430"/>
<keyword evidence="8 10" id="KW-0472">Membrane</keyword>
<feature type="chain" id="PRO_5041929670" evidence="12">
    <location>
        <begin position="20"/>
        <end position="365"/>
    </location>
</feature>
<dbReference type="Pfam" id="PF00691">
    <property type="entry name" value="OmpA"/>
    <property type="match status" value="1"/>
</dbReference>
<evidence type="ECO:0000256" key="7">
    <source>
        <dbReference type="ARBA" id="ARBA00023114"/>
    </source>
</evidence>
<dbReference type="RefSeq" id="WP_289502658.1">
    <property type="nucleotide sequence ID" value="NZ_CP116805.1"/>
</dbReference>
<proteinExistence type="predicted"/>
<dbReference type="PANTHER" id="PTHR30329">
    <property type="entry name" value="STATOR ELEMENT OF FLAGELLAR MOTOR COMPLEX"/>
    <property type="match status" value="1"/>
</dbReference>
<dbReference type="InterPro" id="IPR050330">
    <property type="entry name" value="Bact_OuterMem_StrucFunc"/>
</dbReference>
<keyword evidence="4" id="KW-0812">Transmembrane</keyword>
<dbReference type="GO" id="GO:0046930">
    <property type="term" value="C:pore complex"/>
    <property type="evidence" value="ECO:0007669"/>
    <property type="project" value="UniProtKB-KW"/>
</dbReference>
<keyword evidence="7" id="KW-0626">Porin</keyword>
<evidence type="ECO:0000256" key="5">
    <source>
        <dbReference type="ARBA" id="ARBA00022729"/>
    </source>
</evidence>
<name>A0AAF0BLG9_9PROT</name>
<dbReference type="InterPro" id="IPR036737">
    <property type="entry name" value="OmpA-like_sf"/>
</dbReference>
<keyword evidence="9" id="KW-0998">Cell outer membrane</keyword>
<gene>
    <name evidence="14" type="ORF">PH603_11430</name>
</gene>
<evidence type="ECO:0000256" key="11">
    <source>
        <dbReference type="SAM" id="MobiDB-lite"/>
    </source>
</evidence>
<feature type="domain" description="OmpA-like" evidence="13">
    <location>
        <begin position="250"/>
        <end position="365"/>
    </location>
</feature>
<evidence type="ECO:0000256" key="8">
    <source>
        <dbReference type="ARBA" id="ARBA00023136"/>
    </source>
</evidence>
<evidence type="ECO:0000313" key="14">
    <source>
        <dbReference type="EMBL" id="WCL53146.1"/>
    </source>
</evidence>
<dbReference type="Pfam" id="PF13505">
    <property type="entry name" value="OMP_b-brl"/>
    <property type="match status" value="1"/>
</dbReference>
<evidence type="ECO:0000313" key="15">
    <source>
        <dbReference type="Proteomes" id="UP001217500"/>
    </source>
</evidence>
<dbReference type="Gene3D" id="2.40.160.20">
    <property type="match status" value="1"/>
</dbReference>
<feature type="signal peptide" evidence="12">
    <location>
        <begin position="1"/>
        <end position="19"/>
    </location>
</feature>
<dbReference type="GO" id="GO:0015288">
    <property type="term" value="F:porin activity"/>
    <property type="evidence" value="ECO:0007669"/>
    <property type="project" value="UniProtKB-KW"/>
</dbReference>
<evidence type="ECO:0000256" key="1">
    <source>
        <dbReference type="ARBA" id="ARBA00004571"/>
    </source>
</evidence>
<feature type="region of interest" description="Disordered" evidence="11">
    <location>
        <begin position="224"/>
        <end position="252"/>
    </location>
</feature>
<dbReference type="SUPFAM" id="SSF103088">
    <property type="entry name" value="OmpA-like"/>
    <property type="match status" value="1"/>
</dbReference>
<dbReference type="EMBL" id="CP116805">
    <property type="protein sequence ID" value="WCL53146.1"/>
    <property type="molecule type" value="Genomic_DNA"/>
</dbReference>
<reference evidence="14" key="1">
    <citation type="submission" date="2023-01" db="EMBL/GenBank/DDBJ databases">
        <title>The genome sequence of Kordiimonadaceae bacterium 6D33.</title>
        <authorList>
            <person name="Liu Y."/>
        </authorList>
    </citation>
    <scope>NUCLEOTIDE SEQUENCE</scope>
    <source>
        <strain evidence="14">6D33</strain>
    </source>
</reference>
<keyword evidence="15" id="KW-1185">Reference proteome</keyword>
<keyword evidence="2" id="KW-0813">Transport</keyword>
<dbReference type="InterPro" id="IPR006665">
    <property type="entry name" value="OmpA-like"/>
</dbReference>
<evidence type="ECO:0000256" key="2">
    <source>
        <dbReference type="ARBA" id="ARBA00022448"/>
    </source>
</evidence>
<evidence type="ECO:0000256" key="9">
    <source>
        <dbReference type="ARBA" id="ARBA00023237"/>
    </source>
</evidence>
<dbReference type="AlphaFoldDB" id="A0AAF0BLG9"/>
<keyword evidence="6" id="KW-0406">Ion transport</keyword>
<keyword evidence="5 12" id="KW-0732">Signal</keyword>
<dbReference type="SUPFAM" id="SSF56925">
    <property type="entry name" value="OMPA-like"/>
    <property type="match status" value="1"/>
</dbReference>